<dbReference type="Pfam" id="PF10057">
    <property type="entry name" value="MpsC"/>
    <property type="match status" value="2"/>
</dbReference>
<proteinExistence type="predicted"/>
<dbReference type="KEGG" id="tum:CBW65_06210"/>
<reference evidence="3" key="1">
    <citation type="submission" date="2017-05" db="EMBL/GenBank/DDBJ databases">
        <authorList>
            <person name="Sung H."/>
        </authorList>
    </citation>
    <scope>NUCLEOTIDE SEQUENCE [LARGE SCALE GENOMIC DNA]</scope>
    <source>
        <strain evidence="3">AR23208</strain>
    </source>
</reference>
<name>A0A1Y0IMZ5_9BACL</name>
<evidence type="ECO:0000313" key="3">
    <source>
        <dbReference type="Proteomes" id="UP000195437"/>
    </source>
</evidence>
<evidence type="ECO:0000313" key="2">
    <source>
        <dbReference type="EMBL" id="ARU60724.1"/>
    </source>
</evidence>
<dbReference type="Proteomes" id="UP000195437">
    <property type="component" value="Chromosome"/>
</dbReference>
<feature type="domain" description="Na+-translocating membrane potential-generating system MpsC" evidence="1">
    <location>
        <begin position="69"/>
        <end position="170"/>
    </location>
</feature>
<dbReference type="AlphaFoldDB" id="A0A1Y0IMZ5"/>
<feature type="domain" description="Na+-translocating membrane potential-generating system MpsC" evidence="1">
    <location>
        <begin position="199"/>
        <end position="285"/>
    </location>
</feature>
<dbReference type="InterPro" id="IPR018745">
    <property type="entry name" value="MpsC"/>
</dbReference>
<keyword evidence="3" id="KW-1185">Reference proteome</keyword>
<evidence type="ECO:0000259" key="1">
    <source>
        <dbReference type="Pfam" id="PF10057"/>
    </source>
</evidence>
<sequence length="287" mass="33028">MIAFSYWQAHHSTVISESYVKADKLQKAHYAHFVHCVHGINLEILYILLRGTDRRRVLFIMNKQEQLGKIGDYVRDALQRSFGQELSACDVFLGSNYLVMHIRGFVSPMEAVLVEGGEYDAVAASRGLVVQKLLFECKAVVQLLLGVRVEEFYDDWSYTNNAGMIIGILAEEQEFSHPPGDWKGLDLFKADVERLCQLVEKVPEKTRIVPFTPRMLVVQRDGILIALEKAMIEKGYEKQLRATKADLEKGYFHHNALFEPIIGRELEDVFIDWNMHSDRSLMCFVWK</sequence>
<gene>
    <name evidence="2" type="ORF">CBW65_06210</name>
</gene>
<protein>
    <recommendedName>
        <fullName evidence="1">Na+-translocating membrane potential-generating system MpsC domain-containing protein</fullName>
    </recommendedName>
</protein>
<dbReference type="EMBL" id="CP021434">
    <property type="protein sequence ID" value="ARU60724.1"/>
    <property type="molecule type" value="Genomic_DNA"/>
</dbReference>
<accession>A0A1Y0IMZ5</accession>
<organism evidence="2 3">
    <name type="scientific">Tumebacillus avium</name>
    <dbReference type="NCBI Taxonomy" id="1903704"/>
    <lineage>
        <taxon>Bacteria</taxon>
        <taxon>Bacillati</taxon>
        <taxon>Bacillota</taxon>
        <taxon>Bacilli</taxon>
        <taxon>Bacillales</taxon>
        <taxon>Alicyclobacillaceae</taxon>
        <taxon>Tumebacillus</taxon>
    </lineage>
</organism>